<reference evidence="15 16" key="1">
    <citation type="submission" date="2025-04" db="UniProtKB">
        <authorList>
            <consortium name="RefSeq"/>
        </authorList>
    </citation>
    <scope>IDENTIFICATION</scope>
</reference>
<dbReference type="GO" id="GO:0004743">
    <property type="term" value="F:pyruvate kinase activity"/>
    <property type="evidence" value="ECO:0007669"/>
    <property type="project" value="UniProtKB-EC"/>
</dbReference>
<keyword evidence="12 15" id="KW-0670">Pyruvate</keyword>
<evidence type="ECO:0000259" key="13">
    <source>
        <dbReference type="Pfam" id="PF00224"/>
    </source>
</evidence>
<dbReference type="InterPro" id="IPR001697">
    <property type="entry name" value="Pyr_Knase"/>
</dbReference>
<evidence type="ECO:0000256" key="11">
    <source>
        <dbReference type="ARBA" id="ARBA00023152"/>
    </source>
</evidence>
<dbReference type="InterPro" id="IPR015806">
    <property type="entry name" value="Pyrv_Knase_insert_dom_sf"/>
</dbReference>
<evidence type="ECO:0000256" key="7">
    <source>
        <dbReference type="ARBA" id="ARBA00022741"/>
    </source>
</evidence>
<dbReference type="SUPFAM" id="SSF51621">
    <property type="entry name" value="Phosphoenolpyruvate/pyruvate domain"/>
    <property type="match status" value="1"/>
</dbReference>
<dbReference type="Gene3D" id="2.40.33.10">
    <property type="entry name" value="PK beta-barrel domain-like"/>
    <property type="match status" value="2"/>
</dbReference>
<dbReference type="InterPro" id="IPR015793">
    <property type="entry name" value="Pyrv_Knase_brl"/>
</dbReference>
<dbReference type="KEGG" id="sind:105160374"/>
<evidence type="ECO:0000256" key="10">
    <source>
        <dbReference type="ARBA" id="ARBA00022842"/>
    </source>
</evidence>
<dbReference type="GO" id="GO:0000287">
    <property type="term" value="F:magnesium ion binding"/>
    <property type="evidence" value="ECO:0007669"/>
    <property type="project" value="InterPro"/>
</dbReference>
<evidence type="ECO:0000256" key="1">
    <source>
        <dbReference type="ARBA" id="ARBA00001958"/>
    </source>
</evidence>
<dbReference type="OrthoDB" id="1881597at2759"/>
<evidence type="ECO:0000313" key="15">
    <source>
        <dbReference type="RefSeq" id="XP_011076014.1"/>
    </source>
</evidence>
<evidence type="ECO:0000313" key="16">
    <source>
        <dbReference type="RefSeq" id="XP_020549230.1"/>
    </source>
</evidence>
<dbReference type="SUPFAM" id="SSF50800">
    <property type="entry name" value="PK beta-barrel domain-like"/>
    <property type="match status" value="1"/>
</dbReference>
<dbReference type="FunFam" id="3.20.20.60:FF:000051">
    <property type="entry name" value="Pyruvate kinase family protein"/>
    <property type="match status" value="1"/>
</dbReference>
<evidence type="ECO:0000256" key="6">
    <source>
        <dbReference type="ARBA" id="ARBA00022723"/>
    </source>
</evidence>
<dbReference type="RefSeq" id="XP_020549230.1">
    <property type="nucleotide sequence ID" value="XM_020693571.1"/>
</dbReference>
<evidence type="ECO:0000256" key="12">
    <source>
        <dbReference type="ARBA" id="ARBA00023317"/>
    </source>
</evidence>
<sequence>MMIGAVSVCSITEQTALLNHAKFPDCTSIVLYGNSTFLPCKFGPKVPCRKDHILLSQGWGQKLTPKIVAYGMPPEQDDAQRRSSPHFTDDEVFICPDDDECFEEQRKETAASLVQSSTELQATVAKLGNQENLLDKLKAVQLHILAMEQWNASRIKTCHRNYSASATNLLHYLALKCLDIEQIKEELSSIGLLTLETVNPHVLSSLSACIQMLIGSRSDSLLSQTCSSEGLPVLKKLGDEKLDLGMTSMIKKVTSNRDLLLGTLQGQKMAHIMVTVGQEVVENDTHITDLINSGATTFRINCAHGNPELWSKIIRLVKRCSQLLEKPCRILMDLAGPKLRTGRLKHGPCVVKISPKRNAFGTVVRPSKVWLTPQGAGPPPPHLSPDVILYVDGQEFLNKLEVDSCVRFSDTRGKRRTLTILSKYPVFSGVGFMAECSKTAYIESGTSLYIKEKGRKSSVGFVVDVPPVEQFVRLRVGDLLIISRDSSDEQDTSPSSANGTHKITCPSGYLFDSVKPGEPISFDDGKIWGIIKGTSISEIVVTITHAGLKGTKLSSEKSINIPESDIRYEGLTSKDLRDLDFVAAHADMVGISFVRDVHDIVVLHQELAKRKCSKLGIVLKIETKGGFEKLPLLVLEAMKSPNPLGVMIARGDLAVECGWEKLADIQEEIISICSAAHVPVILATQVLESLVKTGVPSRAEITDAANGRRASCVMLNKGKHVVKAVSTLDTIVNSQYTRAKAELKPLMLSSPVN</sequence>
<dbReference type="PANTHER" id="PTHR11817">
    <property type="entry name" value="PYRUVATE KINASE"/>
    <property type="match status" value="1"/>
</dbReference>
<dbReference type="InterPro" id="IPR040442">
    <property type="entry name" value="Pyrv_kinase-like_dom_sf"/>
</dbReference>
<keyword evidence="11" id="KW-0324">Glycolysis</keyword>
<evidence type="ECO:0000256" key="8">
    <source>
        <dbReference type="ARBA" id="ARBA00022777"/>
    </source>
</evidence>
<dbReference type="EC" id="2.7.1.40" evidence="4"/>
<evidence type="ECO:0000256" key="9">
    <source>
        <dbReference type="ARBA" id="ARBA00022840"/>
    </source>
</evidence>
<gene>
    <name evidence="15 16" type="primary">LOC105160374</name>
</gene>
<evidence type="ECO:0000313" key="14">
    <source>
        <dbReference type="Proteomes" id="UP000504604"/>
    </source>
</evidence>
<dbReference type="AlphaFoldDB" id="A0A6I9T1Z6"/>
<keyword evidence="9" id="KW-0067">ATP-binding</keyword>
<dbReference type="GO" id="GO:0016301">
    <property type="term" value="F:kinase activity"/>
    <property type="evidence" value="ECO:0007669"/>
    <property type="project" value="UniProtKB-KW"/>
</dbReference>
<dbReference type="UniPathway" id="UPA00109">
    <property type="reaction ID" value="UER00188"/>
</dbReference>
<comment type="pathway">
    <text evidence="2">Carbohydrate degradation; glycolysis; pyruvate from D-glyceraldehyde 3-phosphate: step 5/5.</text>
</comment>
<accession>A0A6I9T1Z6</accession>
<comment type="cofactor">
    <cofactor evidence="1">
        <name>K(+)</name>
        <dbReference type="ChEBI" id="CHEBI:29103"/>
    </cofactor>
</comment>
<dbReference type="InterPro" id="IPR011037">
    <property type="entry name" value="Pyrv_Knase-like_insert_dom_sf"/>
</dbReference>
<dbReference type="Gene3D" id="3.20.20.60">
    <property type="entry name" value="Phosphoenolpyruvate-binding domains"/>
    <property type="match status" value="2"/>
</dbReference>
<evidence type="ECO:0000256" key="5">
    <source>
        <dbReference type="ARBA" id="ARBA00022679"/>
    </source>
</evidence>
<evidence type="ECO:0000256" key="4">
    <source>
        <dbReference type="ARBA" id="ARBA00012142"/>
    </source>
</evidence>
<dbReference type="GO" id="GO:0005524">
    <property type="term" value="F:ATP binding"/>
    <property type="evidence" value="ECO:0007669"/>
    <property type="project" value="UniProtKB-KW"/>
</dbReference>
<dbReference type="Proteomes" id="UP000504604">
    <property type="component" value="Linkage group LG4"/>
</dbReference>
<dbReference type="GeneID" id="105160374"/>
<keyword evidence="5" id="KW-0808">Transferase</keyword>
<dbReference type="RefSeq" id="XP_011076014.1">
    <property type="nucleotide sequence ID" value="XM_011077712.2"/>
</dbReference>
<keyword evidence="8 15" id="KW-0418">Kinase</keyword>
<protein>
    <recommendedName>
        <fullName evidence="4">pyruvate kinase</fullName>
        <ecNumber evidence="4">2.7.1.40</ecNumber>
    </recommendedName>
</protein>
<keyword evidence="10" id="KW-0460">Magnesium</keyword>
<keyword evidence="7" id="KW-0547">Nucleotide-binding</keyword>
<dbReference type="GO" id="GO:0030955">
    <property type="term" value="F:potassium ion binding"/>
    <property type="evidence" value="ECO:0007669"/>
    <property type="project" value="InterPro"/>
</dbReference>
<keyword evidence="6" id="KW-0479">Metal-binding</keyword>
<dbReference type="InterPro" id="IPR015813">
    <property type="entry name" value="Pyrv/PenolPyrv_kinase-like_dom"/>
</dbReference>
<dbReference type="Pfam" id="PF00224">
    <property type="entry name" value="PK"/>
    <property type="match status" value="2"/>
</dbReference>
<keyword evidence="14" id="KW-1185">Reference proteome</keyword>
<name>A0A6I9T1Z6_SESIN</name>
<evidence type="ECO:0000256" key="3">
    <source>
        <dbReference type="ARBA" id="ARBA00008663"/>
    </source>
</evidence>
<feature type="domain" description="Pyruvate kinase barrel" evidence="13">
    <location>
        <begin position="472"/>
        <end position="716"/>
    </location>
</feature>
<organism evidence="14 15">
    <name type="scientific">Sesamum indicum</name>
    <name type="common">Oriental sesame</name>
    <name type="synonym">Sesamum orientale</name>
    <dbReference type="NCBI Taxonomy" id="4182"/>
    <lineage>
        <taxon>Eukaryota</taxon>
        <taxon>Viridiplantae</taxon>
        <taxon>Streptophyta</taxon>
        <taxon>Embryophyta</taxon>
        <taxon>Tracheophyta</taxon>
        <taxon>Spermatophyta</taxon>
        <taxon>Magnoliopsida</taxon>
        <taxon>eudicotyledons</taxon>
        <taxon>Gunneridae</taxon>
        <taxon>Pentapetalae</taxon>
        <taxon>asterids</taxon>
        <taxon>lamiids</taxon>
        <taxon>Lamiales</taxon>
        <taxon>Pedaliaceae</taxon>
        <taxon>Sesamum</taxon>
    </lineage>
</organism>
<comment type="similarity">
    <text evidence="3">Belongs to the pyruvate kinase family.</text>
</comment>
<evidence type="ECO:0000256" key="2">
    <source>
        <dbReference type="ARBA" id="ARBA00004997"/>
    </source>
</evidence>
<feature type="domain" description="Pyruvate kinase barrel" evidence="13">
    <location>
        <begin position="269"/>
        <end position="354"/>
    </location>
</feature>
<proteinExistence type="inferred from homology"/>